<accession>A0A3E0EVV4</accession>
<evidence type="ECO:0000259" key="5">
    <source>
        <dbReference type="Pfam" id="PF00535"/>
    </source>
</evidence>
<feature type="transmembrane region" description="Helical" evidence="4">
    <location>
        <begin position="644"/>
        <end position="664"/>
    </location>
</feature>
<dbReference type="CDD" id="cd06423">
    <property type="entry name" value="CESA_like"/>
    <property type="match status" value="1"/>
</dbReference>
<keyword evidence="3 8" id="KW-0808">Transferase</keyword>
<dbReference type="InterPro" id="IPR017850">
    <property type="entry name" value="Alkaline_phosphatase_core_sf"/>
</dbReference>
<dbReference type="PANTHER" id="PTHR43630">
    <property type="entry name" value="POLY-BETA-1,6-N-ACETYL-D-GLUCOSAMINE SYNTHASE"/>
    <property type="match status" value="1"/>
</dbReference>
<keyword evidence="4" id="KW-1133">Transmembrane helix</keyword>
<dbReference type="Proteomes" id="UP000257136">
    <property type="component" value="Unassembled WGS sequence"/>
</dbReference>
<name>A0A3E0EVV4_9FLAO</name>
<evidence type="ECO:0000313" key="8">
    <source>
        <dbReference type="EMBL" id="REH01841.1"/>
    </source>
</evidence>
<evidence type="ECO:0000259" key="6">
    <source>
        <dbReference type="Pfam" id="PF00884"/>
    </source>
</evidence>
<keyword evidence="9" id="KW-1185">Reference proteome</keyword>
<evidence type="ECO:0000313" key="9">
    <source>
        <dbReference type="Proteomes" id="UP000257136"/>
    </source>
</evidence>
<dbReference type="Gene3D" id="1.25.40.10">
    <property type="entry name" value="Tetratricopeptide repeat domain"/>
    <property type="match status" value="1"/>
</dbReference>
<dbReference type="CDD" id="cd16015">
    <property type="entry name" value="LTA_synthase"/>
    <property type="match status" value="1"/>
</dbReference>
<keyword evidence="4" id="KW-0472">Membrane</keyword>
<feature type="domain" description="Sulfatase N-terminal" evidence="6">
    <location>
        <begin position="729"/>
        <end position="1015"/>
    </location>
</feature>
<feature type="transmembrane region" description="Helical" evidence="4">
    <location>
        <begin position="495"/>
        <end position="515"/>
    </location>
</feature>
<feature type="domain" description="Glycosyltransferase 2-like" evidence="7">
    <location>
        <begin position="244"/>
        <end position="393"/>
    </location>
</feature>
<dbReference type="AlphaFoldDB" id="A0A3E0EVV4"/>
<dbReference type="Gene3D" id="3.40.720.10">
    <property type="entry name" value="Alkaline Phosphatase, subunit A"/>
    <property type="match status" value="1"/>
</dbReference>
<dbReference type="GO" id="GO:0016757">
    <property type="term" value="F:glycosyltransferase activity"/>
    <property type="evidence" value="ECO:0007669"/>
    <property type="project" value="UniProtKB-KW"/>
</dbReference>
<evidence type="ECO:0000256" key="1">
    <source>
        <dbReference type="ARBA" id="ARBA00006739"/>
    </source>
</evidence>
<dbReference type="Pfam" id="PF00884">
    <property type="entry name" value="Sulfatase"/>
    <property type="match status" value="1"/>
</dbReference>
<feature type="transmembrane region" description="Helical" evidence="4">
    <location>
        <begin position="539"/>
        <end position="559"/>
    </location>
</feature>
<keyword evidence="2" id="KW-0328">Glycosyltransferase</keyword>
<dbReference type="Pfam" id="PF13632">
    <property type="entry name" value="Glyco_trans_2_3"/>
    <property type="match status" value="1"/>
</dbReference>
<dbReference type="SUPFAM" id="SSF53649">
    <property type="entry name" value="Alkaline phosphatase-like"/>
    <property type="match status" value="1"/>
</dbReference>
<feature type="transmembrane region" description="Helical" evidence="4">
    <location>
        <begin position="352"/>
        <end position="382"/>
    </location>
</feature>
<feature type="transmembrane region" description="Helical" evidence="4">
    <location>
        <begin position="571"/>
        <end position="595"/>
    </location>
</feature>
<gene>
    <name evidence="8" type="ORF">C8P67_101325</name>
</gene>
<sequence length="1267" mass="145314">MIDDILSIYANFIGAFSITYIICYSILAALSYYAIKKSLNTKHFIPNNVIIKSNYIPGVSIVAPAFNEGATVVNNVKSLLSLTYPKFEIVLVNDGSSDTTLEKLIKEFELVKVDFYYQEKIKTHTVRGHYKSTNPLYYKLLVVDKENAKSKADAVNVGINSTKYPLFICTDVDCILKNDTIIKLAKPFIESKKRVIATGAGIRISNSCEVKDGFLVKIHFPKGWLPRFQELEYVRAFLFGRMAWSEINGLLLVSGALGMFDKEIAVAAGGYFHKSLGEDMELVTRMRKYMYDNKLPFSIQYIPESLCWTEVPTTKKVFIRQRVRWSRGLVQTLYLHKNVFFNPKYQKTGFLIFPYFFFFEFLIPILEVIGVVVLILSFIFLHEDYVNFLYLTLTVYLFYIIVTFISILLDDVIYKNYANAKEIVILVLMAIIEPFCYHPINVYASLKGYYNFFSLKEQSWGNMQRQGFTSPEAIKENQNITDYKIKKMNSHHLKYLYLTTSLALTFWLSSLFEIYSKTANGIASLNIGLDICYKLLNDFWSAIVVGIVLLPLFIVIGFIHKTFAVRFMTIIFALTALVQFALVKYSCTTLVNLGADLLGYSFSDMYLTVTASESLSFIFFLPFIIIPLLFLGIYFAFTKANKKQIVLITTIALVIISGGMKFFVSDLSDSKYENKLAFLTKDIIRFERDKSIANNVENIKFKSEYPMLQPFKATPDVLAPYFTITNEKPNIVVIVVEGLGAEFIGKNEYAGFTPYLDSMISKSLYWENFLSNGGRTYAVLSSLLGSLPYGEKGFLDLNPLPSHLSLINVLKANNYNTSFYSGDDSNFDRKINFLNQENIDNVVDKNNYGPGYTQTKANSGGFSWGYPDAEIFKKALIETNKIKSPRLDIIQTLTNHEPFDFPIKNEYLKKLDGIIAAHPNLNSQKENINSYKDIFACLNYADNSIREYMEAYSKRPDYKNTIFIITGDHRLIPIEQKDKLCRFHVPLYIFSPMLKKAESFKSVSSHWDVTPSLVSFLFNNYEFNKLDQTAWMGKGLDTAKEFRNTQEIPLTRNKGTIDDFVYKNYFYSGGELYKINDNFEIEKTTDEAVLNTITNKFIAFKQLNTYLTSKNKIIPKSLDLNKQHELEFTKEEQITINKLTKGLNSDQIFIAARDLAAKKDYKTARLLCNSILSELPNYADAQILRAKTLGWEKNYKKAEEELLIVIKKTPFYDEGYLTLMDVYWWDSQNEKSIEIGKLALSNGIKNPNIQVKMERSQKIINNSKKTE</sequence>
<protein>
    <submittedName>
        <fullName evidence="8">Cellulose synthase/poly-beta-1,6-N-acetylglucosamine synthase-like glycosyltransferase</fullName>
    </submittedName>
</protein>
<feature type="domain" description="Glycosyltransferase 2-like" evidence="5">
    <location>
        <begin position="60"/>
        <end position="197"/>
    </location>
</feature>
<dbReference type="RefSeq" id="WP_245980354.1">
    <property type="nucleotide sequence ID" value="NZ_QUNI01000001.1"/>
</dbReference>
<feature type="transmembrane region" description="Helical" evidence="4">
    <location>
        <begin position="615"/>
        <end position="637"/>
    </location>
</feature>
<evidence type="ECO:0000256" key="3">
    <source>
        <dbReference type="ARBA" id="ARBA00022679"/>
    </source>
</evidence>
<proteinExistence type="inferred from homology"/>
<dbReference type="PANTHER" id="PTHR43630:SF1">
    <property type="entry name" value="POLY-BETA-1,6-N-ACETYL-D-GLUCOSAMINE SYNTHASE"/>
    <property type="match status" value="1"/>
</dbReference>
<evidence type="ECO:0000256" key="4">
    <source>
        <dbReference type="SAM" id="Phobius"/>
    </source>
</evidence>
<comment type="caution">
    <text evidence="8">The sequence shown here is derived from an EMBL/GenBank/DDBJ whole genome shotgun (WGS) entry which is preliminary data.</text>
</comment>
<dbReference type="InterPro" id="IPR000917">
    <property type="entry name" value="Sulfatase_N"/>
</dbReference>
<feature type="transmembrane region" description="Helical" evidence="4">
    <location>
        <begin position="12"/>
        <end position="35"/>
    </location>
</feature>
<evidence type="ECO:0000259" key="7">
    <source>
        <dbReference type="Pfam" id="PF13632"/>
    </source>
</evidence>
<comment type="similarity">
    <text evidence="1">Belongs to the glycosyltransferase 2 family.</text>
</comment>
<dbReference type="SUPFAM" id="SSF53448">
    <property type="entry name" value="Nucleotide-diphospho-sugar transferases"/>
    <property type="match status" value="1"/>
</dbReference>
<dbReference type="EMBL" id="QUNI01000001">
    <property type="protein sequence ID" value="REH01841.1"/>
    <property type="molecule type" value="Genomic_DNA"/>
</dbReference>
<dbReference type="InterPro" id="IPR001173">
    <property type="entry name" value="Glyco_trans_2-like"/>
</dbReference>
<dbReference type="Gene3D" id="3.90.550.10">
    <property type="entry name" value="Spore Coat Polysaccharide Biosynthesis Protein SpsA, Chain A"/>
    <property type="match status" value="1"/>
</dbReference>
<dbReference type="InterPro" id="IPR029044">
    <property type="entry name" value="Nucleotide-diphossugar_trans"/>
</dbReference>
<dbReference type="SUPFAM" id="SSF48452">
    <property type="entry name" value="TPR-like"/>
    <property type="match status" value="1"/>
</dbReference>
<organism evidence="8 9">
    <name type="scientific">Flavobacterium aquicola</name>
    <dbReference type="NCBI Taxonomy" id="1682742"/>
    <lineage>
        <taxon>Bacteria</taxon>
        <taxon>Pseudomonadati</taxon>
        <taxon>Bacteroidota</taxon>
        <taxon>Flavobacteriia</taxon>
        <taxon>Flavobacteriales</taxon>
        <taxon>Flavobacteriaceae</taxon>
        <taxon>Flavobacterium</taxon>
    </lineage>
</organism>
<dbReference type="Pfam" id="PF00535">
    <property type="entry name" value="Glycos_transf_2"/>
    <property type="match status" value="1"/>
</dbReference>
<evidence type="ECO:0000256" key="2">
    <source>
        <dbReference type="ARBA" id="ARBA00022676"/>
    </source>
</evidence>
<feature type="transmembrane region" description="Helical" evidence="4">
    <location>
        <begin position="388"/>
        <end position="409"/>
    </location>
</feature>
<dbReference type="InterPro" id="IPR011990">
    <property type="entry name" value="TPR-like_helical_dom_sf"/>
</dbReference>
<keyword evidence="4" id="KW-0812">Transmembrane</keyword>
<reference evidence="8 9" key="1">
    <citation type="submission" date="2018-08" db="EMBL/GenBank/DDBJ databases">
        <title>Genomic Encyclopedia of Archaeal and Bacterial Type Strains, Phase II (KMG-II): from individual species to whole genera.</title>
        <authorList>
            <person name="Goeker M."/>
        </authorList>
    </citation>
    <scope>NUCLEOTIDE SEQUENCE [LARGE SCALE GENOMIC DNA]</scope>
    <source>
        <strain evidence="8 9">DSM 100880</strain>
    </source>
</reference>